<keyword evidence="2" id="KW-0677">Repeat</keyword>
<reference evidence="5" key="1">
    <citation type="submission" date="2020-02" db="EMBL/GenBank/DDBJ databases">
        <authorList>
            <person name="Scholz U."/>
            <person name="Mascher M."/>
            <person name="Fiebig A."/>
        </authorList>
    </citation>
    <scope>NUCLEOTIDE SEQUENCE</scope>
</reference>
<feature type="repeat" description="PPR" evidence="3">
    <location>
        <begin position="337"/>
        <end position="371"/>
    </location>
</feature>
<gene>
    <name evidence="5" type="ORF">SI8410_14018885</name>
</gene>
<evidence type="ECO:0000313" key="5">
    <source>
        <dbReference type="EMBL" id="CAA7408207.1"/>
    </source>
</evidence>
<evidence type="ECO:0000256" key="3">
    <source>
        <dbReference type="PROSITE-ProRule" id="PRU00708"/>
    </source>
</evidence>
<dbReference type="InterPro" id="IPR046848">
    <property type="entry name" value="E_motif"/>
</dbReference>
<evidence type="ECO:0000256" key="2">
    <source>
        <dbReference type="ARBA" id="ARBA00022737"/>
    </source>
</evidence>
<dbReference type="OrthoDB" id="185373at2759"/>
<proteinExistence type="inferred from homology"/>
<dbReference type="PANTHER" id="PTHR47926">
    <property type="entry name" value="PENTATRICOPEPTIDE REPEAT-CONTAINING PROTEIN"/>
    <property type="match status" value="1"/>
</dbReference>
<dbReference type="FunFam" id="1.25.40.10:FF:000690">
    <property type="entry name" value="Pentatricopeptide repeat-containing protein"/>
    <property type="match status" value="1"/>
</dbReference>
<dbReference type="Pfam" id="PF14432">
    <property type="entry name" value="DYW_deaminase"/>
    <property type="match status" value="1"/>
</dbReference>
<dbReference type="Pfam" id="PF01535">
    <property type="entry name" value="PPR"/>
    <property type="match status" value="3"/>
</dbReference>
<dbReference type="GO" id="GO:0009451">
    <property type="term" value="P:RNA modification"/>
    <property type="evidence" value="ECO:0007669"/>
    <property type="project" value="InterPro"/>
</dbReference>
<name>A0A7I8LDW6_SPIIN</name>
<keyword evidence="6" id="KW-1185">Reference proteome</keyword>
<dbReference type="Gene3D" id="1.25.40.10">
    <property type="entry name" value="Tetratricopeptide repeat domain"/>
    <property type="match status" value="4"/>
</dbReference>
<dbReference type="InterPro" id="IPR046960">
    <property type="entry name" value="PPR_At4g14850-like_plant"/>
</dbReference>
<accession>A0A7I8LDW6</accession>
<feature type="domain" description="DYW" evidence="4">
    <location>
        <begin position="554"/>
        <end position="646"/>
    </location>
</feature>
<evidence type="ECO:0000259" key="4">
    <source>
        <dbReference type="Pfam" id="PF14432"/>
    </source>
</evidence>
<dbReference type="InterPro" id="IPR011990">
    <property type="entry name" value="TPR-like_helical_dom_sf"/>
</dbReference>
<dbReference type="PROSITE" id="PS51375">
    <property type="entry name" value="PPR"/>
    <property type="match status" value="4"/>
</dbReference>
<evidence type="ECO:0000313" key="6">
    <source>
        <dbReference type="Proteomes" id="UP000663760"/>
    </source>
</evidence>
<dbReference type="Pfam" id="PF13041">
    <property type="entry name" value="PPR_2"/>
    <property type="match status" value="3"/>
</dbReference>
<dbReference type="Pfam" id="PF20430">
    <property type="entry name" value="Eplus_motif"/>
    <property type="match status" value="1"/>
</dbReference>
<dbReference type="AlphaFoldDB" id="A0A7I8LDW6"/>
<dbReference type="PANTHER" id="PTHR47926:SF523">
    <property type="entry name" value="DYW DOMAIN-CONTAINING PROTEIN"/>
    <property type="match status" value="1"/>
</dbReference>
<dbReference type="NCBIfam" id="TIGR00756">
    <property type="entry name" value="PPR"/>
    <property type="match status" value="3"/>
</dbReference>
<dbReference type="GO" id="GO:0008270">
    <property type="term" value="F:zinc ion binding"/>
    <property type="evidence" value="ECO:0007669"/>
    <property type="project" value="InterPro"/>
</dbReference>
<dbReference type="InterPro" id="IPR032867">
    <property type="entry name" value="DYW_dom"/>
</dbReference>
<dbReference type="Pfam" id="PF20431">
    <property type="entry name" value="E_motif"/>
    <property type="match status" value="1"/>
</dbReference>
<sequence>MVPRPHLNTIAVTIPTARLPIPCTASRCSSPYIHQAAAESQLISAIDASNGLLHARETHARLLRLGFRDSSFLLAKLLRRLAEHGIPMDPYPRLVFSQVRHPNSFLWTSLIRGYSLRGQLQQALLHFASMRRHEVPPLSFTFSALFKSCGAAKSLGSGTQLHAQTIFIGGFNSDLYVQNTLIGMYVECGELALAHKVFDKMSVRDVISWTSLIVAYSRSGNMGLAGELFEQAPEKDTVAWTAMVSGFAQNARPRDSLTFFRRMKEEGVETDDVTLVGVISACAQLGAVMEAKKISDDLHRRGSHRGLVVGSALVDMFGKCGLIDEARRVFDAMEEKNVYTYSAMIVGLAAHGQAKDALKLFEEMVTKSSVKPNRVTFIGVLTACSHAGLVEEGHYYFETMWDRHAIVPSADHYACMVDLLGRVGLLEEAHALVNSMPGEPHGGVWGALLGACRIHGNAEIAEVAAESLFKLEPHAIGNYIVLSNVYAQAGMWEKVLKVRGLMRERGLRKNPGCSLMETKDGVLHEFFAGDVSHPRTNEIKAALEELLGKLKVAGYVPNLSSVHYDVSDGEKERLLKGHSEKLALAFGILTTGVGQTIRIVKNLRVCDDCHSVMCFASSVAERKIVIRDNLRFHHFQDGVCSCGGFW</sequence>
<organism evidence="5 6">
    <name type="scientific">Spirodela intermedia</name>
    <name type="common">Intermediate duckweed</name>
    <dbReference type="NCBI Taxonomy" id="51605"/>
    <lineage>
        <taxon>Eukaryota</taxon>
        <taxon>Viridiplantae</taxon>
        <taxon>Streptophyta</taxon>
        <taxon>Embryophyta</taxon>
        <taxon>Tracheophyta</taxon>
        <taxon>Spermatophyta</taxon>
        <taxon>Magnoliopsida</taxon>
        <taxon>Liliopsida</taxon>
        <taxon>Araceae</taxon>
        <taxon>Lemnoideae</taxon>
        <taxon>Spirodela</taxon>
    </lineage>
</organism>
<feature type="repeat" description="PPR" evidence="3">
    <location>
        <begin position="205"/>
        <end position="235"/>
    </location>
</feature>
<dbReference type="InterPro" id="IPR002885">
    <property type="entry name" value="PPR_rpt"/>
</dbReference>
<comment type="similarity">
    <text evidence="1">Belongs to the PPR family. PCMP-H subfamily.</text>
</comment>
<dbReference type="EMBL" id="LR746277">
    <property type="protein sequence ID" value="CAA7408207.1"/>
    <property type="molecule type" value="Genomic_DNA"/>
</dbReference>
<feature type="repeat" description="PPR" evidence="3">
    <location>
        <begin position="236"/>
        <end position="270"/>
    </location>
</feature>
<protein>
    <recommendedName>
        <fullName evidence="4">DYW domain-containing protein</fullName>
    </recommendedName>
</protein>
<dbReference type="GO" id="GO:0003729">
    <property type="term" value="F:mRNA binding"/>
    <property type="evidence" value="ECO:0007669"/>
    <property type="project" value="UniProtKB-ARBA"/>
</dbReference>
<dbReference type="InterPro" id="IPR046849">
    <property type="entry name" value="E2_motif"/>
</dbReference>
<feature type="repeat" description="PPR" evidence="3">
    <location>
        <begin position="103"/>
        <end position="137"/>
    </location>
</feature>
<evidence type="ECO:0000256" key="1">
    <source>
        <dbReference type="ARBA" id="ARBA00006643"/>
    </source>
</evidence>
<dbReference type="FunFam" id="1.25.40.10:FF:000348">
    <property type="entry name" value="Pentatricopeptide repeat-containing protein chloroplastic"/>
    <property type="match status" value="1"/>
</dbReference>
<dbReference type="Proteomes" id="UP000663760">
    <property type="component" value="Chromosome 14"/>
</dbReference>